<dbReference type="Pfam" id="PF20137">
    <property type="entry name" value="BubE"/>
    <property type="match status" value="1"/>
</dbReference>
<dbReference type="InterPro" id="IPR045384">
    <property type="entry name" value="DUF6527"/>
</dbReference>
<sequence>MILIDIAAKWIRAEYARWQKRIRGLFERWRPPFRLQVVDGDSLPPVVPVGALVLARDGNEDWCVGMKCPCGCGRTIELLLIPEAKPRWSLSLDPAGLPSLSPSVFLRDGCRAHFWLRGGRVTWT</sequence>
<dbReference type="RefSeq" id="WP_220305034.1">
    <property type="nucleotide sequence ID" value="NZ_CP080590.1"/>
</dbReference>
<gene>
    <name evidence="1" type="ORF">K1X15_18460</name>
</gene>
<reference evidence="1 2" key="1">
    <citation type="submission" date="2021-08" db="EMBL/GenBank/DDBJ databases">
        <title>Devosia salina sp. nov., isolated from the South China Sea sediment.</title>
        <authorList>
            <person name="Zhou Z."/>
        </authorList>
    </citation>
    <scope>NUCLEOTIDE SEQUENCE [LARGE SCALE GENOMIC DNA]</scope>
    <source>
        <strain evidence="1 2">SCS-3</strain>
    </source>
</reference>
<evidence type="ECO:0000313" key="1">
    <source>
        <dbReference type="EMBL" id="QYO76546.1"/>
    </source>
</evidence>
<dbReference type="Proteomes" id="UP000825799">
    <property type="component" value="Chromosome"/>
</dbReference>
<keyword evidence="2" id="KW-1185">Reference proteome</keyword>
<name>A0ABX8WEY0_9HYPH</name>
<protein>
    <submittedName>
        <fullName evidence="1">Uncharacterized protein</fullName>
    </submittedName>
</protein>
<proteinExistence type="predicted"/>
<dbReference type="EMBL" id="CP080590">
    <property type="protein sequence ID" value="QYO76546.1"/>
    <property type="molecule type" value="Genomic_DNA"/>
</dbReference>
<accession>A0ABX8WEY0</accession>
<evidence type="ECO:0000313" key="2">
    <source>
        <dbReference type="Proteomes" id="UP000825799"/>
    </source>
</evidence>
<organism evidence="1 2">
    <name type="scientific">Devosia salina</name>
    <dbReference type="NCBI Taxonomy" id="2860336"/>
    <lineage>
        <taxon>Bacteria</taxon>
        <taxon>Pseudomonadati</taxon>
        <taxon>Pseudomonadota</taxon>
        <taxon>Alphaproteobacteria</taxon>
        <taxon>Hyphomicrobiales</taxon>
        <taxon>Devosiaceae</taxon>
        <taxon>Devosia</taxon>
    </lineage>
</organism>